<dbReference type="Proteomes" id="UP000266673">
    <property type="component" value="Unassembled WGS sequence"/>
</dbReference>
<protein>
    <submittedName>
        <fullName evidence="2">Uncharacterized protein</fullName>
    </submittedName>
</protein>
<reference evidence="2 3" key="1">
    <citation type="submission" date="2018-06" db="EMBL/GenBank/DDBJ databases">
        <title>Comparative genomics reveals the genomic features of Rhizophagus irregularis, R. cerebriforme, R. diaphanum and Gigaspora rosea, and their symbiotic lifestyle signature.</title>
        <authorList>
            <person name="Morin E."/>
            <person name="San Clemente H."/>
            <person name="Chen E.C.H."/>
            <person name="De La Providencia I."/>
            <person name="Hainaut M."/>
            <person name="Kuo A."/>
            <person name="Kohler A."/>
            <person name="Murat C."/>
            <person name="Tang N."/>
            <person name="Roy S."/>
            <person name="Loubradou J."/>
            <person name="Henrissat B."/>
            <person name="Grigoriev I.V."/>
            <person name="Corradi N."/>
            <person name="Roux C."/>
            <person name="Martin F.M."/>
        </authorList>
    </citation>
    <scope>NUCLEOTIDE SEQUENCE [LARGE SCALE GENOMIC DNA]</scope>
    <source>
        <strain evidence="2 3">DAOM 194757</strain>
    </source>
</reference>
<proteinExistence type="predicted"/>
<sequence>MGFKYEPMCATGTSNDDYECKGRKSKPKPRKKRPTISKVLKSRYGLKSPEENDNTKPNLEEEKIKRINEPNKPRIRKAKIEIYEPNQESIEKNLEEDKIEDQEIGAKRKEILDQQKSTDMDLNGERNKLYKKENPIILARENRTISVDTACKNTIETSSNLEGKLFGSAEKIDLKPLLQKTMDEINTEKDIPKELIESVKAELNRANTIELDSTITKVNNIGYTCEAWKRKIETLKRITKKSKDKDLNKTKIQEDYESTTLDHKCEVWIKRVNELW</sequence>
<evidence type="ECO:0000313" key="2">
    <source>
        <dbReference type="EMBL" id="RIB04565.1"/>
    </source>
</evidence>
<dbReference type="EMBL" id="QKWP01002155">
    <property type="protein sequence ID" value="RIB04565.1"/>
    <property type="molecule type" value="Genomic_DNA"/>
</dbReference>
<organism evidence="2 3">
    <name type="scientific">Gigaspora rosea</name>
    <dbReference type="NCBI Taxonomy" id="44941"/>
    <lineage>
        <taxon>Eukaryota</taxon>
        <taxon>Fungi</taxon>
        <taxon>Fungi incertae sedis</taxon>
        <taxon>Mucoromycota</taxon>
        <taxon>Glomeromycotina</taxon>
        <taxon>Glomeromycetes</taxon>
        <taxon>Diversisporales</taxon>
        <taxon>Gigasporaceae</taxon>
        <taxon>Gigaspora</taxon>
    </lineage>
</organism>
<feature type="region of interest" description="Disordered" evidence="1">
    <location>
        <begin position="1"/>
        <end position="69"/>
    </location>
</feature>
<feature type="compositionally biased region" description="Basic and acidic residues" evidence="1">
    <location>
        <begin position="48"/>
        <end position="69"/>
    </location>
</feature>
<feature type="compositionally biased region" description="Basic residues" evidence="1">
    <location>
        <begin position="23"/>
        <end position="35"/>
    </location>
</feature>
<keyword evidence="3" id="KW-1185">Reference proteome</keyword>
<dbReference type="AlphaFoldDB" id="A0A397U2S6"/>
<accession>A0A397U2S6</accession>
<name>A0A397U2S6_9GLOM</name>
<gene>
    <name evidence="2" type="ORF">C2G38_2048332</name>
</gene>
<evidence type="ECO:0000256" key="1">
    <source>
        <dbReference type="SAM" id="MobiDB-lite"/>
    </source>
</evidence>
<comment type="caution">
    <text evidence="2">The sequence shown here is derived from an EMBL/GenBank/DDBJ whole genome shotgun (WGS) entry which is preliminary data.</text>
</comment>
<evidence type="ECO:0000313" key="3">
    <source>
        <dbReference type="Proteomes" id="UP000266673"/>
    </source>
</evidence>